<evidence type="ECO:0000313" key="2">
    <source>
        <dbReference type="Proteomes" id="UP000229703"/>
    </source>
</evidence>
<reference evidence="2" key="1">
    <citation type="submission" date="2017-09" db="EMBL/GenBank/DDBJ databases">
        <title>Depth-based differentiation of microbial function through sediment-hosted aquifers and enrichment of novel symbionts in the deep terrestrial subsurface.</title>
        <authorList>
            <person name="Probst A.J."/>
            <person name="Ladd B."/>
            <person name="Jarett J.K."/>
            <person name="Geller-Mcgrath D.E."/>
            <person name="Sieber C.M.K."/>
            <person name="Emerson J.B."/>
            <person name="Anantharaman K."/>
            <person name="Thomas B.C."/>
            <person name="Malmstrom R."/>
            <person name="Stieglmeier M."/>
            <person name="Klingl A."/>
            <person name="Woyke T."/>
            <person name="Ryan C.M."/>
            <person name="Banfield J.F."/>
        </authorList>
    </citation>
    <scope>NUCLEOTIDE SEQUENCE [LARGE SCALE GENOMIC DNA]</scope>
</reference>
<gene>
    <name evidence="1" type="ORF">COZ37_04665</name>
</gene>
<sequence>MEQKERLLTALKGGIPDKVPNFEVWWGGNEGIEEYFLGRPVIKPRIARPRIKYGVKKNKSF</sequence>
<organism evidence="1 2">
    <name type="scientific">bacterium (Candidatus Ratteibacteria) CG_4_10_14_3_um_filter_41_18</name>
    <dbReference type="NCBI Taxonomy" id="2014287"/>
    <lineage>
        <taxon>Bacteria</taxon>
        <taxon>Candidatus Ratteibacteria</taxon>
    </lineage>
</organism>
<dbReference type="AlphaFoldDB" id="A0A2M7M2Y6"/>
<dbReference type="Proteomes" id="UP000229703">
    <property type="component" value="Unassembled WGS sequence"/>
</dbReference>
<proteinExistence type="predicted"/>
<dbReference type="EMBL" id="PFJK01000215">
    <property type="protein sequence ID" value="PIX77062.1"/>
    <property type="molecule type" value="Genomic_DNA"/>
</dbReference>
<evidence type="ECO:0000313" key="1">
    <source>
        <dbReference type="EMBL" id="PIX77062.1"/>
    </source>
</evidence>
<name>A0A2M7M2Y6_9BACT</name>
<accession>A0A2M7M2Y6</accession>
<protein>
    <submittedName>
        <fullName evidence="1">Uncharacterized protein</fullName>
    </submittedName>
</protein>
<comment type="caution">
    <text evidence="1">The sequence shown here is derived from an EMBL/GenBank/DDBJ whole genome shotgun (WGS) entry which is preliminary data.</text>
</comment>